<dbReference type="Gene3D" id="1.25.10.10">
    <property type="entry name" value="Leucine-rich Repeat Variant"/>
    <property type="match status" value="1"/>
</dbReference>
<accession>A0ABR7NDR5</accession>
<comment type="caution">
    <text evidence="3">The sequence shown here is derived from an EMBL/GenBank/DDBJ whole genome shotgun (WGS) entry which is preliminary data.</text>
</comment>
<dbReference type="Proteomes" id="UP000657421">
    <property type="component" value="Unassembled WGS sequence"/>
</dbReference>
<dbReference type="SUPFAM" id="SSF48371">
    <property type="entry name" value="ARM repeat"/>
    <property type="match status" value="1"/>
</dbReference>
<dbReference type="RefSeq" id="WP_249309900.1">
    <property type="nucleotide sequence ID" value="NZ_JACRSZ010000022.1"/>
</dbReference>
<name>A0ABR7NDR5_9FIRM</name>
<dbReference type="PANTHER" id="PTHR37813:SF1">
    <property type="entry name" value="FELS-2 PROPHAGE PROTEIN"/>
    <property type="match status" value="1"/>
</dbReference>
<keyword evidence="4" id="KW-1185">Reference proteome</keyword>
<evidence type="ECO:0000256" key="1">
    <source>
        <dbReference type="ARBA" id="ARBA00022612"/>
    </source>
</evidence>
<keyword evidence="1" id="KW-1188">Viral release from host cell</keyword>
<evidence type="ECO:0000259" key="2">
    <source>
        <dbReference type="Pfam" id="PF10145"/>
    </source>
</evidence>
<organism evidence="3 4">
    <name type="scientific">Jingyaoa shaoxingensis</name>
    <dbReference type="NCBI Taxonomy" id="2763671"/>
    <lineage>
        <taxon>Bacteria</taxon>
        <taxon>Bacillati</taxon>
        <taxon>Bacillota</taxon>
        <taxon>Clostridia</taxon>
        <taxon>Lachnospirales</taxon>
        <taxon>Lachnospiraceae</taxon>
        <taxon>Jingyaoa</taxon>
    </lineage>
</organism>
<dbReference type="PANTHER" id="PTHR37813">
    <property type="entry name" value="FELS-2 PROPHAGE PROTEIN"/>
    <property type="match status" value="1"/>
</dbReference>
<dbReference type="EMBL" id="JACRSZ010000022">
    <property type="protein sequence ID" value="MBC8574439.1"/>
    <property type="molecule type" value="Genomic_DNA"/>
</dbReference>
<proteinExistence type="predicted"/>
<protein>
    <submittedName>
        <fullName evidence="3">Phage tail tape measure protein</fullName>
    </submittedName>
</protein>
<dbReference type="Pfam" id="PF10145">
    <property type="entry name" value="PhageMin_Tail"/>
    <property type="match status" value="1"/>
</dbReference>
<evidence type="ECO:0000313" key="3">
    <source>
        <dbReference type="EMBL" id="MBC8574439.1"/>
    </source>
</evidence>
<dbReference type="NCBIfam" id="TIGR01760">
    <property type="entry name" value="tape_meas_TP901"/>
    <property type="match status" value="1"/>
</dbReference>
<sequence length="738" mass="76152">MADGTLNFDTKIDESGFSEGASSIGNIVKGIGVEKIIESGLNAVKNLGKSVVETGMNFETSMSQVAATMGITSDQIAAGSEDFEKLNSAAKNMGATTQFSASQAADALNYLALAGYSVDKSIETLPTVLNLAAAGGMELGTASDMVTDAMSALGEKAGTAESFVDKMAKTAQKSNTGVEQLGNAILTVGGTAKSLSGGVTEMNTALGVLANRGIKGAEGGTALRNVILALGAPTDKAAEALNSLGVSAYDSEGKMRPLNEVFKDLDASMEGMSEGDKTNVLNNIFNKVDLKSAQALLAGCGEEWDNLADAIDNSEGAAADMAETMNDNLQGSLTMLSSALEGLQIELYEAFSEPLKEAVDVATECISQIVTGMQENGIPGAIAAAGGIANGFIDTIIANAPNVLQSGYELISSLIDGFVSNFPAVIASISTMLSNILSTIIDAMPTILQKGFDLAGRFAIGMLQNLPQVINSIGLIITTVLGKLMDNLPKMMEKGVQFIAYLANGVLQNLPAIISAIARVIAQVISTIVSHLPEFLSKGIEIIGKLAAGLIQAIPRAVAAVPQIISGIINAFKAQDWGSVGINIVNGIAGGVRSAVGVVVEAARGVASSAIQAAKNLLGIHSPSRVFAWMGEMCDQGLATGFISNIPKTTAQMSAGLKKAITNLGTDASFTTSVHAQSGSVSGIVKYESDSAYNSGIKRLIALQEQANENAKRIAKRPIYLGTDRIDRDLPKGAVPVL</sequence>
<evidence type="ECO:0000313" key="4">
    <source>
        <dbReference type="Proteomes" id="UP000657421"/>
    </source>
</evidence>
<dbReference type="InterPro" id="IPR016024">
    <property type="entry name" value="ARM-type_fold"/>
</dbReference>
<dbReference type="InterPro" id="IPR011989">
    <property type="entry name" value="ARM-like"/>
</dbReference>
<reference evidence="3 4" key="1">
    <citation type="submission" date="2020-08" db="EMBL/GenBank/DDBJ databases">
        <title>Genome public.</title>
        <authorList>
            <person name="Liu C."/>
            <person name="Sun Q."/>
        </authorList>
    </citation>
    <scope>NUCLEOTIDE SEQUENCE [LARGE SCALE GENOMIC DNA]</scope>
    <source>
        <strain evidence="3 4">NSJ-46</strain>
    </source>
</reference>
<gene>
    <name evidence="3" type="ORF">H8716_15410</name>
</gene>
<feature type="domain" description="Phage tail tape measure protein" evidence="2">
    <location>
        <begin position="88"/>
        <end position="285"/>
    </location>
</feature>
<dbReference type="InterPro" id="IPR010090">
    <property type="entry name" value="Phage_tape_meas"/>
</dbReference>